<dbReference type="EMBL" id="LJZO01000001">
    <property type="protein sequence ID" value="ROW05161.1"/>
    <property type="molecule type" value="Genomic_DNA"/>
</dbReference>
<proteinExistence type="predicted"/>
<feature type="region of interest" description="Disordered" evidence="1">
    <location>
        <begin position="1"/>
        <end position="60"/>
    </location>
</feature>
<organism evidence="2 3">
    <name type="scientific">Cytospora chrysosperma</name>
    <name type="common">Cytospora canker fungus</name>
    <name type="synonym">Sphaeria chrysosperma</name>
    <dbReference type="NCBI Taxonomy" id="252740"/>
    <lineage>
        <taxon>Eukaryota</taxon>
        <taxon>Fungi</taxon>
        <taxon>Dikarya</taxon>
        <taxon>Ascomycota</taxon>
        <taxon>Pezizomycotina</taxon>
        <taxon>Sordariomycetes</taxon>
        <taxon>Sordariomycetidae</taxon>
        <taxon>Diaporthales</taxon>
        <taxon>Cytosporaceae</taxon>
        <taxon>Cytospora</taxon>
    </lineage>
</organism>
<dbReference type="Proteomes" id="UP000284375">
    <property type="component" value="Unassembled WGS sequence"/>
</dbReference>
<evidence type="ECO:0000313" key="2">
    <source>
        <dbReference type="EMBL" id="ROW05161.1"/>
    </source>
</evidence>
<evidence type="ECO:0000256" key="1">
    <source>
        <dbReference type="SAM" id="MobiDB-lite"/>
    </source>
</evidence>
<dbReference type="AlphaFoldDB" id="A0A423WP71"/>
<sequence length="145" mass="15734">MAPKKPERRARLRMQGDKLDLNDQEDNDRRRNTSSEDEGEKDVDEADTNTNTSLIPTADPAANSLVQDATQQMGFPRADGAALALAAMQQPNSQDAIRLLAASSAKANIDTQQLQQQQILTSNHATRAMTTADLASEGLRNSDVT</sequence>
<comment type="caution">
    <text evidence="2">The sequence shown here is derived from an EMBL/GenBank/DDBJ whole genome shotgun (WGS) entry which is preliminary data.</text>
</comment>
<evidence type="ECO:0000313" key="3">
    <source>
        <dbReference type="Proteomes" id="UP000284375"/>
    </source>
</evidence>
<protein>
    <submittedName>
        <fullName evidence="2">Uncharacterized protein</fullName>
    </submittedName>
</protein>
<name>A0A423WP71_CYTCH</name>
<accession>A0A423WP71</accession>
<gene>
    <name evidence="2" type="ORF">VSDG_00457</name>
</gene>
<feature type="compositionally biased region" description="Basic residues" evidence="1">
    <location>
        <begin position="1"/>
        <end position="12"/>
    </location>
</feature>
<reference evidence="2 3" key="1">
    <citation type="submission" date="2015-09" db="EMBL/GenBank/DDBJ databases">
        <title>Host preference determinants of Valsa canker pathogens revealed by comparative genomics.</title>
        <authorList>
            <person name="Yin Z."/>
            <person name="Huang L."/>
        </authorList>
    </citation>
    <scope>NUCLEOTIDE SEQUENCE [LARGE SCALE GENOMIC DNA]</scope>
    <source>
        <strain evidence="2 3">YSFL</strain>
    </source>
</reference>
<keyword evidence="3" id="KW-1185">Reference proteome</keyword>
<feature type="compositionally biased region" description="Acidic residues" evidence="1">
    <location>
        <begin position="35"/>
        <end position="47"/>
    </location>
</feature>
<feature type="compositionally biased region" description="Basic and acidic residues" evidence="1">
    <location>
        <begin position="14"/>
        <end position="34"/>
    </location>
</feature>
<dbReference type="OrthoDB" id="5244258at2759"/>